<sequence>MLDVWVPTVGSVGTLGRYGQRWIRVEGMPLHLWSGAIMEDIGDLCGGFLEADLQQWASPPVARIKTRKIGKLPEYILIKTGIHLFKVVITLEHGMNFCFLKENHREVIGVHGGNGRRYVEVREEHGGREEMKVGERGSSLHFSKGRGSREERVELAGERQMCCQRNGAKFSNFKCVDGVDRIGVQLGPKKNGCSLGWLAKPFKSKSVPNGSVNLHNRFKCFQSEQKEVDSHRMAYYSHGEQSSPNDTSSTTHSKEIHTNRYSGESNEFPIMGHGEVAGFSDGIRGFSSPTLSGGCDKNDEVRGSFELGESSRRKQGQPIRAEPSCDSCRGGFECNQNIGLELVVYNDGGITGIGREKSQNEAIEGNTRGEGLGDAWELASVEMSSPLAGMPHDENGLEGAEVSN</sequence>
<comment type="caution">
    <text evidence="2">The sequence shown here is derived from an EMBL/GenBank/DDBJ whole genome shotgun (WGS) entry which is preliminary data.</text>
</comment>
<gene>
    <name evidence="2" type="ORF">L1049_012466</name>
</gene>
<dbReference type="EMBL" id="JBBPBK010000134">
    <property type="protein sequence ID" value="KAK9266450.1"/>
    <property type="molecule type" value="Genomic_DNA"/>
</dbReference>
<evidence type="ECO:0000313" key="3">
    <source>
        <dbReference type="Proteomes" id="UP001415857"/>
    </source>
</evidence>
<feature type="region of interest" description="Disordered" evidence="1">
    <location>
        <begin position="237"/>
        <end position="267"/>
    </location>
</feature>
<protein>
    <recommendedName>
        <fullName evidence="4">DUF4283 domain-containing protein</fullName>
    </recommendedName>
</protein>
<organism evidence="2 3">
    <name type="scientific">Liquidambar formosana</name>
    <name type="common">Formosan gum</name>
    <dbReference type="NCBI Taxonomy" id="63359"/>
    <lineage>
        <taxon>Eukaryota</taxon>
        <taxon>Viridiplantae</taxon>
        <taxon>Streptophyta</taxon>
        <taxon>Embryophyta</taxon>
        <taxon>Tracheophyta</taxon>
        <taxon>Spermatophyta</taxon>
        <taxon>Magnoliopsida</taxon>
        <taxon>eudicotyledons</taxon>
        <taxon>Gunneridae</taxon>
        <taxon>Pentapetalae</taxon>
        <taxon>Saxifragales</taxon>
        <taxon>Altingiaceae</taxon>
        <taxon>Liquidambar</taxon>
    </lineage>
</organism>
<keyword evidence="3" id="KW-1185">Reference proteome</keyword>
<feature type="compositionally biased region" description="Polar residues" evidence="1">
    <location>
        <begin position="239"/>
        <end position="251"/>
    </location>
</feature>
<dbReference type="Proteomes" id="UP001415857">
    <property type="component" value="Unassembled WGS sequence"/>
</dbReference>
<evidence type="ECO:0008006" key="4">
    <source>
        <dbReference type="Google" id="ProtNLM"/>
    </source>
</evidence>
<name>A0AAP0N7C4_LIQFO</name>
<proteinExistence type="predicted"/>
<accession>A0AAP0N7C4</accession>
<evidence type="ECO:0000313" key="2">
    <source>
        <dbReference type="EMBL" id="KAK9266450.1"/>
    </source>
</evidence>
<dbReference type="AlphaFoldDB" id="A0AAP0N7C4"/>
<reference evidence="2 3" key="1">
    <citation type="journal article" date="2024" name="Plant J.">
        <title>Genome sequences and population genomics reveal climatic adaptation and genomic divergence between two closely related sweetgum species.</title>
        <authorList>
            <person name="Xu W.Q."/>
            <person name="Ren C.Q."/>
            <person name="Zhang X.Y."/>
            <person name="Comes H.P."/>
            <person name="Liu X.H."/>
            <person name="Li Y.G."/>
            <person name="Kettle C.J."/>
            <person name="Jalonen R."/>
            <person name="Gaisberger H."/>
            <person name="Ma Y.Z."/>
            <person name="Qiu Y.X."/>
        </authorList>
    </citation>
    <scope>NUCLEOTIDE SEQUENCE [LARGE SCALE GENOMIC DNA]</scope>
    <source>
        <strain evidence="2">Hangzhou</strain>
    </source>
</reference>
<evidence type="ECO:0000256" key="1">
    <source>
        <dbReference type="SAM" id="MobiDB-lite"/>
    </source>
</evidence>